<proteinExistence type="predicted"/>
<accession>A0A0D8ICD6</accession>
<protein>
    <submittedName>
        <fullName evidence="1">Uncharacterized protein</fullName>
    </submittedName>
</protein>
<dbReference type="STRING" id="84022.CACET_c15940"/>
<name>A0A0D8ICD6_9CLOT</name>
<dbReference type="PATRIC" id="fig|84022.5.peg.3048"/>
<reference evidence="1 2" key="1">
    <citation type="submission" date="2014-10" db="EMBL/GenBank/DDBJ databases">
        <title>Genome sequence of Clostridium aceticum DSM 1496.</title>
        <authorList>
            <person name="Poehlein A."/>
            <person name="Schiel-Bengelsdorf B."/>
            <person name="Gottschalk G."/>
            <person name="Duerre P."/>
            <person name="Daniel R."/>
        </authorList>
    </citation>
    <scope>NUCLEOTIDE SEQUENCE [LARGE SCALE GENOMIC DNA]</scope>
    <source>
        <strain evidence="1 2">DSM 1496</strain>
    </source>
</reference>
<dbReference type="KEGG" id="cace:CACET_c15940"/>
<dbReference type="RefSeq" id="WP_044823785.1">
    <property type="nucleotide sequence ID" value="NZ_JYHU01000004.1"/>
</dbReference>
<evidence type="ECO:0000313" key="1">
    <source>
        <dbReference type="EMBL" id="AKL95043.1"/>
    </source>
</evidence>
<dbReference type="EMBL" id="CP009687">
    <property type="protein sequence ID" value="AKL95043.1"/>
    <property type="molecule type" value="Genomic_DNA"/>
</dbReference>
<sequence length="80" mass="9563">MASSIIDIIFHGLMGVFIVLVGIGAVYRQYWWEFRRYGNKKEEESFYTTLQYLWKKNLFYIALSLLPVILACIIHVIFRR</sequence>
<organism evidence="1 2">
    <name type="scientific">Clostridium aceticum</name>
    <dbReference type="NCBI Taxonomy" id="84022"/>
    <lineage>
        <taxon>Bacteria</taxon>
        <taxon>Bacillati</taxon>
        <taxon>Bacillota</taxon>
        <taxon>Clostridia</taxon>
        <taxon>Eubacteriales</taxon>
        <taxon>Clostridiaceae</taxon>
        <taxon>Clostridium</taxon>
    </lineage>
</organism>
<gene>
    <name evidence="1" type="ORF">CACET_c15940</name>
</gene>
<keyword evidence="2" id="KW-1185">Reference proteome</keyword>
<dbReference type="AlphaFoldDB" id="A0A0D8ICD6"/>
<dbReference type="Proteomes" id="UP000035704">
    <property type="component" value="Chromosome"/>
</dbReference>
<evidence type="ECO:0000313" key="2">
    <source>
        <dbReference type="Proteomes" id="UP000035704"/>
    </source>
</evidence>